<dbReference type="RefSeq" id="WP_254006442.1">
    <property type="nucleotide sequence ID" value="NZ_OW659477.1"/>
</dbReference>
<sequence length="106" mass="12025">MFKPTIIAVSLTVSILAFGSIPAKEEEKRPQIRVNSIERPTINADGSYQDKYVELLQSSEHKAPILSEEFIQARVEPWTYIVLYTSVLVVVAIGSICYIKQKQERI</sequence>
<organism evidence="3 5">
    <name type="scientific">Erysipelothrix amsterdamensis</name>
    <dbReference type="NCBI Taxonomy" id="2929157"/>
    <lineage>
        <taxon>Bacteria</taxon>
        <taxon>Bacillati</taxon>
        <taxon>Bacillota</taxon>
        <taxon>Erysipelotrichia</taxon>
        <taxon>Erysipelotrichales</taxon>
        <taxon>Erysipelotrichaceae</taxon>
        <taxon>Erysipelothrix</taxon>
    </lineage>
</organism>
<accession>A0AAU9VJ23</accession>
<protein>
    <submittedName>
        <fullName evidence="3">Acriflavin resistance protein</fullName>
    </submittedName>
</protein>
<proteinExistence type="predicted"/>
<keyword evidence="1" id="KW-0812">Transmembrane</keyword>
<evidence type="ECO:0000256" key="1">
    <source>
        <dbReference type="SAM" id="Phobius"/>
    </source>
</evidence>
<dbReference type="AlphaFoldDB" id="A0AAU9VJ23"/>
<evidence type="ECO:0000313" key="2">
    <source>
        <dbReference type="EMBL" id="CAH2762336.1"/>
    </source>
</evidence>
<dbReference type="Proteomes" id="UP001154111">
    <property type="component" value="Chromosome"/>
</dbReference>
<name>A0AAU9VJ23_9FIRM</name>
<feature type="transmembrane region" description="Helical" evidence="1">
    <location>
        <begin position="78"/>
        <end position="99"/>
    </location>
</feature>
<dbReference type="EMBL" id="OW659477">
    <property type="protein sequence ID" value="CAH2762364.1"/>
    <property type="molecule type" value="Genomic_DNA"/>
</dbReference>
<keyword evidence="1" id="KW-1133">Transmembrane helix</keyword>
<dbReference type="Proteomes" id="UP001154095">
    <property type="component" value="Chromosome"/>
</dbReference>
<reference evidence="3" key="1">
    <citation type="submission" date="2022-04" db="EMBL/GenBank/DDBJ databases">
        <authorList>
            <person name="Forde T."/>
        </authorList>
    </citation>
    <scope>NUCLEOTIDE SEQUENCE</scope>
    <source>
        <strain evidence="3">A18Y016a</strain>
        <strain evidence="2">A18Y020d</strain>
    </source>
</reference>
<dbReference type="EMBL" id="OW659496">
    <property type="protein sequence ID" value="CAH2762336.1"/>
    <property type="molecule type" value="Genomic_DNA"/>
</dbReference>
<evidence type="ECO:0000313" key="4">
    <source>
        <dbReference type="Proteomes" id="UP001154095"/>
    </source>
</evidence>
<evidence type="ECO:0000313" key="5">
    <source>
        <dbReference type="Proteomes" id="UP001154111"/>
    </source>
</evidence>
<keyword evidence="4" id="KW-1185">Reference proteome</keyword>
<evidence type="ECO:0000313" key="3">
    <source>
        <dbReference type="EMBL" id="CAH2762364.1"/>
    </source>
</evidence>
<gene>
    <name evidence="3" type="ORF">ERYAMS2_01166</name>
    <name evidence="2" type="ORF">ERYAMS_00872</name>
</gene>
<keyword evidence="1" id="KW-0472">Membrane</keyword>